<dbReference type="NCBIfam" id="TIGR04337">
    <property type="entry name" value="AmmeMemoSam_rS"/>
    <property type="match status" value="1"/>
</dbReference>
<comment type="caution">
    <text evidence="8">The sequence shown here is derived from an EMBL/GenBank/DDBJ whole genome shotgun (WGS) entry which is preliminary data.</text>
</comment>
<comment type="cofactor">
    <cofactor evidence="6">
        <name>[4Fe-4S] cluster</name>
        <dbReference type="ChEBI" id="CHEBI:49883"/>
    </cofactor>
    <text evidence="6">Binds 1 [4Fe-4S] cluster. The cluster is coordinated with 3 cysteines and an exchangeable S-adenosyl-L-methionine.</text>
</comment>
<accession>A0A0C2DTP7</accession>
<dbReference type="PIRSF" id="PIRSF004869">
    <property type="entry name" value="PflX_prd"/>
    <property type="match status" value="1"/>
</dbReference>
<evidence type="ECO:0000313" key="8">
    <source>
        <dbReference type="EMBL" id="KIH76829.1"/>
    </source>
</evidence>
<evidence type="ECO:0000256" key="6">
    <source>
        <dbReference type="PIRSR" id="PIRSR004869-50"/>
    </source>
</evidence>
<reference evidence="8 9" key="1">
    <citation type="submission" date="2014-12" db="EMBL/GenBank/DDBJ databases">
        <title>Genomes of Geoalkalibacter ferrihydriticus and Geoalkalibacter subterraneus, two haloalkaliphilic metal-reducing members of the Geobacteraceae.</title>
        <authorList>
            <person name="Badalamenti J.P."/>
            <person name="Torres C.I."/>
            <person name="Krajmalnik-Brown R."/>
            <person name="Bond D.R."/>
        </authorList>
    </citation>
    <scope>NUCLEOTIDE SEQUENCE [LARGE SCALE GENOMIC DNA]</scope>
    <source>
        <strain evidence="8 9">DSM 17813</strain>
    </source>
</reference>
<evidence type="ECO:0000256" key="1">
    <source>
        <dbReference type="ARBA" id="ARBA00022485"/>
    </source>
</evidence>
<dbReference type="AlphaFoldDB" id="A0A0C2DTP7"/>
<keyword evidence="1" id="KW-0004">4Fe-4S</keyword>
<feature type="binding site" evidence="6">
    <location>
        <position position="82"/>
    </location>
    <ligand>
        <name>[4Fe-4S] cluster</name>
        <dbReference type="ChEBI" id="CHEBI:49883"/>
        <note>4Fe-4S-S-AdoMet</note>
    </ligand>
</feature>
<dbReference type="EMBL" id="JWJD01000002">
    <property type="protein sequence ID" value="KIH76829.1"/>
    <property type="molecule type" value="Genomic_DNA"/>
</dbReference>
<evidence type="ECO:0000256" key="3">
    <source>
        <dbReference type="ARBA" id="ARBA00022723"/>
    </source>
</evidence>
<dbReference type="GO" id="GO:0046872">
    <property type="term" value="F:metal ion binding"/>
    <property type="evidence" value="ECO:0007669"/>
    <property type="project" value="UniProtKB-KW"/>
</dbReference>
<dbReference type="InterPro" id="IPR016431">
    <property type="entry name" value="Pyrv-formate_lyase-activ_prd"/>
</dbReference>
<dbReference type="Proteomes" id="UP000035068">
    <property type="component" value="Unassembled WGS sequence"/>
</dbReference>
<evidence type="ECO:0000256" key="4">
    <source>
        <dbReference type="ARBA" id="ARBA00023004"/>
    </source>
</evidence>
<dbReference type="CDD" id="cd01335">
    <property type="entry name" value="Radical_SAM"/>
    <property type="match status" value="1"/>
</dbReference>
<dbReference type="InterPro" id="IPR034457">
    <property type="entry name" value="Organic_radical-activating"/>
</dbReference>
<feature type="binding site" evidence="6">
    <location>
        <position position="89"/>
    </location>
    <ligand>
        <name>[4Fe-4S] cluster</name>
        <dbReference type="ChEBI" id="CHEBI:49883"/>
        <note>4Fe-4S-S-AdoMet</note>
    </ligand>
</feature>
<name>A0A0C2DTP7_9BACT</name>
<keyword evidence="5 6" id="KW-0411">Iron-sulfur</keyword>
<dbReference type="PANTHER" id="PTHR30352">
    <property type="entry name" value="PYRUVATE FORMATE-LYASE-ACTIVATING ENZYME"/>
    <property type="match status" value="1"/>
</dbReference>
<dbReference type="PROSITE" id="PS51918">
    <property type="entry name" value="RADICAL_SAM"/>
    <property type="match status" value="1"/>
</dbReference>
<dbReference type="InterPro" id="IPR007197">
    <property type="entry name" value="rSAM"/>
</dbReference>
<dbReference type="Pfam" id="PF04055">
    <property type="entry name" value="Radical_SAM"/>
    <property type="match status" value="1"/>
</dbReference>
<proteinExistence type="predicted"/>
<evidence type="ECO:0000313" key="9">
    <source>
        <dbReference type="Proteomes" id="UP000035068"/>
    </source>
</evidence>
<dbReference type="GO" id="GO:0003824">
    <property type="term" value="F:catalytic activity"/>
    <property type="evidence" value="ECO:0007669"/>
    <property type="project" value="InterPro"/>
</dbReference>
<dbReference type="InterPro" id="IPR013785">
    <property type="entry name" value="Aldolase_TIM"/>
</dbReference>
<feature type="binding site" evidence="6">
    <location>
        <position position="86"/>
    </location>
    <ligand>
        <name>[4Fe-4S] cluster</name>
        <dbReference type="ChEBI" id="CHEBI:49883"/>
        <note>4Fe-4S-S-AdoMet</note>
    </ligand>
</feature>
<feature type="domain" description="Radical SAM core" evidence="7">
    <location>
        <begin position="67"/>
        <end position="290"/>
    </location>
</feature>
<organism evidence="8 9">
    <name type="scientific">Geoalkalibacter ferrihydriticus DSM 17813</name>
    <dbReference type="NCBI Taxonomy" id="1121915"/>
    <lineage>
        <taxon>Bacteria</taxon>
        <taxon>Pseudomonadati</taxon>
        <taxon>Thermodesulfobacteriota</taxon>
        <taxon>Desulfuromonadia</taxon>
        <taxon>Desulfuromonadales</taxon>
        <taxon>Geoalkalibacteraceae</taxon>
        <taxon>Geoalkalibacter</taxon>
    </lineage>
</organism>
<sequence>MKEAMFWEKAEEQRVRCGLCRFRCLIVEGQRGICGVRENRGGVLYTLVYGQSVAENSDPIEKKPLFHFHPGSLSFSVATVGCNFRCLHCQNYQISQVPRDYRQALAGHPLSPQDIVRRARESGCRSIAYTYTEPTIFFEYAYDTAVLAHREGLKNVFVTNGYTTPEALGAIAPFLDAANVDLKGFSEQFYREVVGATLDGVLETLREYHRLGIWLEVTTLLIPGRNDRAGELRKLAAFIADELGADTPWHVTAFYPTYKLMDVPPTPPETLHKARKIGHEAGLRYVYTGNIPGEQGESTFCPGCGDRVIERRGFRLGRMSLEQGRCKACATLIAGVGL</sequence>
<dbReference type="SFLD" id="SFLDS00029">
    <property type="entry name" value="Radical_SAM"/>
    <property type="match status" value="1"/>
</dbReference>
<evidence type="ECO:0000256" key="5">
    <source>
        <dbReference type="ARBA" id="ARBA00023014"/>
    </source>
</evidence>
<dbReference type="InterPro" id="IPR058240">
    <property type="entry name" value="rSAM_sf"/>
</dbReference>
<dbReference type="SUPFAM" id="SSF102114">
    <property type="entry name" value="Radical SAM enzymes"/>
    <property type="match status" value="1"/>
</dbReference>
<dbReference type="Gene3D" id="3.20.20.70">
    <property type="entry name" value="Aldolase class I"/>
    <property type="match status" value="1"/>
</dbReference>
<evidence type="ECO:0000259" key="7">
    <source>
        <dbReference type="PROSITE" id="PS51918"/>
    </source>
</evidence>
<dbReference type="GO" id="GO:0051539">
    <property type="term" value="F:4 iron, 4 sulfur cluster binding"/>
    <property type="evidence" value="ECO:0007669"/>
    <property type="project" value="UniProtKB-KW"/>
</dbReference>
<keyword evidence="4 6" id="KW-0408">Iron</keyword>
<keyword evidence="2 6" id="KW-0949">S-adenosyl-L-methionine</keyword>
<dbReference type="InterPro" id="IPR027596">
    <property type="entry name" value="AmmeMemoSam_rS"/>
</dbReference>
<keyword evidence="9" id="KW-1185">Reference proteome</keyword>
<dbReference type="PANTHER" id="PTHR30352:SF5">
    <property type="entry name" value="PYRUVATE FORMATE-LYASE 1-ACTIVATING ENZYME"/>
    <property type="match status" value="1"/>
</dbReference>
<gene>
    <name evidence="8" type="ORF">GFER_06890</name>
</gene>
<dbReference type="SFLD" id="SFLDG01101">
    <property type="entry name" value="Uncharacterised_Radical_SAM_Su"/>
    <property type="match status" value="1"/>
</dbReference>
<keyword evidence="3 6" id="KW-0479">Metal-binding</keyword>
<dbReference type="RefSeq" id="WP_040097828.1">
    <property type="nucleotide sequence ID" value="NZ_JWJD01000002.1"/>
</dbReference>
<evidence type="ECO:0000256" key="2">
    <source>
        <dbReference type="ARBA" id="ARBA00022691"/>
    </source>
</evidence>
<protein>
    <submittedName>
        <fullName evidence="8">Radical SAM protein</fullName>
    </submittedName>
</protein>